<gene>
    <name evidence="1" type="ORF">KT71_08470</name>
</gene>
<dbReference type="Proteomes" id="UP000019205">
    <property type="component" value="Chromosome"/>
</dbReference>
<dbReference type="SUPFAM" id="SSF52540">
    <property type="entry name" value="P-loop containing nucleoside triphosphate hydrolases"/>
    <property type="match status" value="1"/>
</dbReference>
<dbReference type="Gene3D" id="3.40.50.300">
    <property type="entry name" value="P-loop containing nucleotide triphosphate hydrolases"/>
    <property type="match status" value="1"/>
</dbReference>
<reference evidence="1 2" key="1">
    <citation type="journal article" date="2007" name="Proc. Natl. Acad. Sci. U.S.A.">
        <title>Characterization of a marine gammaproteobacterium capable of aerobic anoxygenic photosynthesis.</title>
        <authorList>
            <person name="Fuchs B.M."/>
            <person name="Spring S."/>
            <person name="Teeling H."/>
            <person name="Quast C."/>
            <person name="Wulf J."/>
            <person name="Schattenhofer M."/>
            <person name="Yan S."/>
            <person name="Ferriera S."/>
            <person name="Johnson J."/>
            <person name="Glockner F.O."/>
            <person name="Amann R."/>
        </authorList>
    </citation>
    <scope>NUCLEOTIDE SEQUENCE [LARGE SCALE GENOMIC DNA]</scope>
    <source>
        <strain evidence="1">KT71</strain>
    </source>
</reference>
<dbReference type="AlphaFoldDB" id="A4AD23"/>
<evidence type="ECO:0000313" key="1">
    <source>
        <dbReference type="EMBL" id="EAQ96076.2"/>
    </source>
</evidence>
<dbReference type="GO" id="GO:0016740">
    <property type="term" value="F:transferase activity"/>
    <property type="evidence" value="ECO:0007669"/>
    <property type="project" value="UniProtKB-KW"/>
</dbReference>
<organism evidence="1 2">
    <name type="scientific">Congregibacter litoralis KT71</name>
    <dbReference type="NCBI Taxonomy" id="314285"/>
    <lineage>
        <taxon>Bacteria</taxon>
        <taxon>Pseudomonadati</taxon>
        <taxon>Pseudomonadota</taxon>
        <taxon>Gammaproteobacteria</taxon>
        <taxon>Cellvibrionales</taxon>
        <taxon>Halieaceae</taxon>
        <taxon>Congregibacter</taxon>
    </lineage>
</organism>
<proteinExistence type="predicted"/>
<keyword evidence="2" id="KW-1185">Reference proteome</keyword>
<dbReference type="Pfam" id="PF13469">
    <property type="entry name" value="Sulfotransfer_3"/>
    <property type="match status" value="1"/>
</dbReference>
<sequence>MLAPTPINLSSRDHQDMIHIVGLYKCGTSWLLHMLAAHPQVVGWREFDVLRATYARDSSLLALPRTALDYLNPRVEDSGWMHRQEAFSLRKADAIFREMFLGRGWVPVMGLKKQQRASALTPRNLDAMLEELLAIGDYRVRPASAPPIDPRSCTNRLGVQSFRRDDLLTLMEAVRDTPEPLQIPKLFFESLRSQVVPGSRIATKAADQLLQLSALKAASPGSRVIAIVRDGRDATVSAKHFEALMRKREAPWRTHHASFARRILGWSLRAAKLAEHARRGDITVLRYEDLHSNFAETSRALFLDLGLDGSVEVIDRVESTTNFSAVTDGRQPGEASEHQIRQGRVGEWEAALTTSQKRLAWRLAGKSLEAFGYTPSGQVEPSPLVLGNASDLSVI</sequence>
<protein>
    <submittedName>
        <fullName evidence="1">Sulfotransferase domain protein</fullName>
    </submittedName>
</protein>
<accession>A4AD23</accession>
<dbReference type="InterPro" id="IPR027417">
    <property type="entry name" value="P-loop_NTPase"/>
</dbReference>
<reference evidence="1 2" key="2">
    <citation type="journal article" date="2009" name="PLoS ONE">
        <title>The photosynthetic apparatus and its regulation in the aerobic gammaproteobacterium Congregibacter litoralis gen. nov., sp. nov.</title>
        <authorList>
            <person name="Spring S."/>
            <person name="Lunsdorf H."/>
            <person name="Fuchs B.M."/>
            <person name="Tindall B.J."/>
        </authorList>
    </citation>
    <scope>NUCLEOTIDE SEQUENCE [LARGE SCALE GENOMIC DNA]</scope>
    <source>
        <strain evidence="1">KT71</strain>
    </source>
</reference>
<name>A4AD23_9GAMM</name>
<dbReference type="HOGENOM" id="CLU_711493_0_0_6"/>
<dbReference type="STRING" id="314285.KT71_08470"/>
<dbReference type="EMBL" id="AAOA02000003">
    <property type="protein sequence ID" value="EAQ96076.2"/>
    <property type="molecule type" value="Genomic_DNA"/>
</dbReference>
<comment type="caution">
    <text evidence="1">The sequence shown here is derived from an EMBL/GenBank/DDBJ whole genome shotgun (WGS) entry which is preliminary data.</text>
</comment>
<evidence type="ECO:0000313" key="2">
    <source>
        <dbReference type="Proteomes" id="UP000019205"/>
    </source>
</evidence>
<dbReference type="PANTHER" id="PTHR11783">
    <property type="entry name" value="SULFOTRANSFERASE SULT"/>
    <property type="match status" value="1"/>
</dbReference>
<keyword evidence="1" id="KW-0808">Transferase</keyword>